<evidence type="ECO:0000313" key="3">
    <source>
        <dbReference type="Proteomes" id="UP000315783"/>
    </source>
</evidence>
<dbReference type="AlphaFoldDB" id="A0A545VD87"/>
<keyword evidence="3" id="KW-1185">Reference proteome</keyword>
<accession>A0A545VD87</accession>
<dbReference type="EMBL" id="SPUK01000002">
    <property type="protein sequence ID" value="TQV99680.1"/>
    <property type="molecule type" value="Genomic_DNA"/>
</dbReference>
<gene>
    <name evidence="2" type="ORF">IF1G_01895</name>
</gene>
<protein>
    <submittedName>
        <fullName evidence="2">Uncharacterized protein</fullName>
    </submittedName>
</protein>
<name>A0A545VD87_9HYPO</name>
<dbReference type="Proteomes" id="UP000315783">
    <property type="component" value="Unassembled WGS sequence"/>
</dbReference>
<evidence type="ECO:0000313" key="2">
    <source>
        <dbReference type="EMBL" id="TQV99680.1"/>
    </source>
</evidence>
<organism evidence="2 3">
    <name type="scientific">Cordyceps javanica</name>
    <dbReference type="NCBI Taxonomy" id="43265"/>
    <lineage>
        <taxon>Eukaryota</taxon>
        <taxon>Fungi</taxon>
        <taxon>Dikarya</taxon>
        <taxon>Ascomycota</taxon>
        <taxon>Pezizomycotina</taxon>
        <taxon>Sordariomycetes</taxon>
        <taxon>Hypocreomycetidae</taxon>
        <taxon>Hypocreales</taxon>
        <taxon>Cordycipitaceae</taxon>
        <taxon>Cordyceps</taxon>
    </lineage>
</organism>
<sequence length="90" mass="9890">MRCEWLLDVCAARDGMLPRPTVPSPARQLFGVASVKLPGPVQEKHALGGARFLEQRGERVRALGVGRNTEWRTPSRKACHDEKPSQASNG</sequence>
<proteinExistence type="predicted"/>
<evidence type="ECO:0000256" key="1">
    <source>
        <dbReference type="SAM" id="MobiDB-lite"/>
    </source>
</evidence>
<reference evidence="2 3" key="1">
    <citation type="journal article" date="2019" name="Appl. Microbiol. Biotechnol.">
        <title>Genome sequence of Isaria javanica and comparative genome analysis insights into family S53 peptidase evolution in fungal entomopathogens.</title>
        <authorList>
            <person name="Lin R."/>
            <person name="Zhang X."/>
            <person name="Xin B."/>
            <person name="Zou M."/>
            <person name="Gao Y."/>
            <person name="Qin F."/>
            <person name="Hu Q."/>
            <person name="Xie B."/>
            <person name="Cheng X."/>
        </authorList>
    </citation>
    <scope>NUCLEOTIDE SEQUENCE [LARGE SCALE GENOMIC DNA]</scope>
    <source>
        <strain evidence="2 3">IJ1G</strain>
    </source>
</reference>
<comment type="caution">
    <text evidence="2">The sequence shown here is derived from an EMBL/GenBank/DDBJ whole genome shotgun (WGS) entry which is preliminary data.</text>
</comment>
<feature type="region of interest" description="Disordered" evidence="1">
    <location>
        <begin position="64"/>
        <end position="90"/>
    </location>
</feature>